<protein>
    <submittedName>
        <fullName evidence="2">Uncharacterized protein</fullName>
    </submittedName>
</protein>
<sequence length="145" mass="15528">MNFGVITQGDIATELASRGIRVGVPPAGVPPPAEPVISPPPVVSPPEAPQQPITVLPRGTVEYEPYIPIYPPPAVTPEDVTEEIVPYVTPSQVIPQAEKKGLDKGLLILIAITAFALMALSKPTAGQKRPRPAPDQRRGSTRRRY</sequence>
<comment type="caution">
    <text evidence="2">The sequence shown here is derived from an EMBL/GenBank/DDBJ whole genome shotgun (WGS) entry which is preliminary data.</text>
</comment>
<reference evidence="2" key="1">
    <citation type="journal article" date="2015" name="Nature">
        <title>Complex archaea that bridge the gap between prokaryotes and eukaryotes.</title>
        <authorList>
            <person name="Spang A."/>
            <person name="Saw J.H."/>
            <person name="Jorgensen S.L."/>
            <person name="Zaremba-Niedzwiedzka K."/>
            <person name="Martijn J."/>
            <person name="Lind A.E."/>
            <person name="van Eijk R."/>
            <person name="Schleper C."/>
            <person name="Guy L."/>
            <person name="Ettema T.J."/>
        </authorList>
    </citation>
    <scope>NUCLEOTIDE SEQUENCE</scope>
</reference>
<feature type="region of interest" description="Disordered" evidence="1">
    <location>
        <begin position="122"/>
        <end position="145"/>
    </location>
</feature>
<dbReference type="AlphaFoldDB" id="A0A0F9UTX8"/>
<gene>
    <name evidence="2" type="ORF">LCGC14_0565650</name>
</gene>
<accession>A0A0F9UTX8</accession>
<proteinExistence type="predicted"/>
<name>A0A0F9UTX8_9ZZZZ</name>
<evidence type="ECO:0000256" key="1">
    <source>
        <dbReference type="SAM" id="MobiDB-lite"/>
    </source>
</evidence>
<evidence type="ECO:0000313" key="2">
    <source>
        <dbReference type="EMBL" id="KKN57093.1"/>
    </source>
</evidence>
<organism evidence="2">
    <name type="scientific">marine sediment metagenome</name>
    <dbReference type="NCBI Taxonomy" id="412755"/>
    <lineage>
        <taxon>unclassified sequences</taxon>
        <taxon>metagenomes</taxon>
        <taxon>ecological metagenomes</taxon>
    </lineage>
</organism>
<dbReference type="EMBL" id="LAZR01000819">
    <property type="protein sequence ID" value="KKN57093.1"/>
    <property type="molecule type" value="Genomic_DNA"/>
</dbReference>